<proteinExistence type="predicted"/>
<protein>
    <submittedName>
        <fullName evidence="1">Bacteriophage protein</fullName>
    </submittedName>
</protein>
<evidence type="ECO:0000313" key="2">
    <source>
        <dbReference type="Proteomes" id="UP000189376"/>
    </source>
</evidence>
<dbReference type="AlphaFoldDB" id="A0A1V2UTC8"/>
<name>A0A1V2UTC8_9GAMM</name>
<dbReference type="RefSeq" id="WP_077169799.1">
    <property type="nucleotide sequence ID" value="NZ_LFZS01000012.1"/>
</dbReference>
<gene>
    <name evidence="1" type="ORF">AC058_14705</name>
</gene>
<dbReference type="Proteomes" id="UP000189376">
    <property type="component" value="Unassembled WGS sequence"/>
</dbReference>
<keyword evidence="2" id="KW-1185">Reference proteome</keyword>
<reference evidence="1 2" key="1">
    <citation type="submission" date="2015-07" db="EMBL/GenBank/DDBJ databases">
        <title>Acinetobacter yuneri, a novel member of Acinetobacter calcoaceticus-Acinetobacter baumannii complex isolated from clinical specimen.</title>
        <authorList>
            <person name="Yu Y."/>
        </authorList>
    </citation>
    <scope>NUCLEOTIDE SEQUENCE [LARGE SCALE GENOMIC DNA]</scope>
    <source>
        <strain evidence="1 2">A362</strain>
    </source>
</reference>
<evidence type="ECO:0000313" key="1">
    <source>
        <dbReference type="EMBL" id="ONN53146.1"/>
    </source>
</evidence>
<comment type="caution">
    <text evidence="1">The sequence shown here is derived from an EMBL/GenBank/DDBJ whole genome shotgun (WGS) entry which is preliminary data.</text>
</comment>
<organism evidence="1 2">
    <name type="scientific">Acinetobacter genomosp. 33YU</name>
    <dbReference type="NCBI Taxonomy" id="1675530"/>
    <lineage>
        <taxon>Bacteria</taxon>
        <taxon>Pseudomonadati</taxon>
        <taxon>Pseudomonadota</taxon>
        <taxon>Gammaproteobacteria</taxon>
        <taxon>Moraxellales</taxon>
        <taxon>Moraxellaceae</taxon>
        <taxon>Acinetobacter</taxon>
    </lineage>
</organism>
<sequence length="122" mass="13345">MPQLDVSDVLLDPDFMYTGIICKRTEVIVGNNGRSQETTTSTPFNGVVTTNNGLNMDRRPDGTLIKGAINIHTQFALTSGDAKTKADEITWKGKTYIVSQVLDNLHYGQGFIKAICELKPLG</sequence>
<accession>A0A1V2UTC8</accession>
<dbReference type="EMBL" id="LFZS01000012">
    <property type="protein sequence ID" value="ONN53146.1"/>
    <property type="molecule type" value="Genomic_DNA"/>
</dbReference>